<comment type="caution">
    <text evidence="2">The sequence shown here is derived from an EMBL/GenBank/DDBJ whole genome shotgun (WGS) entry which is preliminary data.</text>
</comment>
<dbReference type="Proteomes" id="UP000525298">
    <property type="component" value="Unassembled WGS sequence"/>
</dbReference>
<evidence type="ECO:0008006" key="4">
    <source>
        <dbReference type="Google" id="ProtNLM"/>
    </source>
</evidence>
<feature type="region of interest" description="Disordered" evidence="1">
    <location>
        <begin position="1"/>
        <end position="25"/>
    </location>
</feature>
<dbReference type="AlphaFoldDB" id="A0A7W0CBF0"/>
<evidence type="ECO:0000313" key="2">
    <source>
        <dbReference type="EMBL" id="MBA2882667.1"/>
    </source>
</evidence>
<name>A0A7W0CBF0_9BACT</name>
<organism evidence="2 3">
    <name type="scientific">Desulfosalsimonas propionicica</name>
    <dbReference type="NCBI Taxonomy" id="332175"/>
    <lineage>
        <taxon>Bacteria</taxon>
        <taxon>Pseudomonadati</taxon>
        <taxon>Thermodesulfobacteriota</taxon>
        <taxon>Desulfobacteria</taxon>
        <taxon>Desulfobacterales</taxon>
        <taxon>Desulfosalsimonadaceae</taxon>
        <taxon>Desulfosalsimonas</taxon>
    </lineage>
</organism>
<dbReference type="EMBL" id="JACDUS010000011">
    <property type="protein sequence ID" value="MBA2882667.1"/>
    <property type="molecule type" value="Genomic_DNA"/>
</dbReference>
<reference evidence="2 3" key="1">
    <citation type="submission" date="2020-07" db="EMBL/GenBank/DDBJ databases">
        <title>Genomic Encyclopedia of Type Strains, Phase IV (KMG-IV): sequencing the most valuable type-strain genomes for metagenomic binning, comparative biology and taxonomic classification.</title>
        <authorList>
            <person name="Goeker M."/>
        </authorList>
    </citation>
    <scope>NUCLEOTIDE SEQUENCE [LARGE SCALE GENOMIC DNA]</scope>
    <source>
        <strain evidence="2 3">DSM 17721</strain>
    </source>
</reference>
<evidence type="ECO:0000256" key="1">
    <source>
        <dbReference type="SAM" id="MobiDB-lite"/>
    </source>
</evidence>
<accession>A0A7W0CBF0</accession>
<proteinExistence type="predicted"/>
<feature type="region of interest" description="Disordered" evidence="1">
    <location>
        <begin position="143"/>
        <end position="164"/>
    </location>
</feature>
<keyword evidence="3" id="KW-1185">Reference proteome</keyword>
<sequence>MTFMHHKAGPESDRAPDPLPDPAPAAALDRELDQAAACFRDLLAQYSRIRKAVAGGASGACLRECISQMRGIDARAAGCGEKILAAAEHAGISLKDYPGYAAWRDLADQVLAENRRIKAYLKAAMAVAKDELDRMRTGKQALGGYHSKGSARGQNAGARINCGA</sequence>
<gene>
    <name evidence="2" type="ORF">HNR65_003021</name>
</gene>
<evidence type="ECO:0000313" key="3">
    <source>
        <dbReference type="Proteomes" id="UP000525298"/>
    </source>
</evidence>
<dbReference type="RefSeq" id="WP_181552297.1">
    <property type="nucleotide sequence ID" value="NZ_JACDUS010000011.1"/>
</dbReference>
<protein>
    <recommendedName>
        <fullName evidence="4">FlgN protein</fullName>
    </recommendedName>
</protein>